<evidence type="ECO:0000256" key="1">
    <source>
        <dbReference type="SAM" id="MobiDB-lite"/>
    </source>
</evidence>
<sequence>MPIESKHPEPVNPTSSTASFSPRSSGISRPAVQPYQEVSKDDPVQIYDGRVPAIKPFQLKPINAGERINNSTQGIIQCHRIVLPDGKEEEEDLTKLPEKENRNLYLNCQEKYKIKKGKAIYIDEDQKYLYTVISGSGSHCVFGVLCKYTESLSKEYKEDEDSNDEENSDSEEDTKTEQKIPDKKESSDSKKDTKTEKEPEKKTNAVKPVSEFAVSIKIAQEGYGAVDPDPIISHVIIPPARPEGTSGEKHGGHLTAWVAFTSEIAQAIHPGMKTTTAIEKMKALAINFFSLPGHLRSGYLFGVYEDLYTKTSEKLKQLISIVDIAETNRTRYLQDLVMAYLEARNAVPLTAVATKDNKGKGESNINDRLWEFEKDKAIPQGVKLSAPAYACGLLWCLFDAESATEYAEVDSKKPSGNFIALTPQSKAPKKKVVDDFDIENMETWTSYQRRMVGAIAQHIITMKNAYPGASGTADLGSVGSLALLYKYFEDSQEFKNTLGIKSKSGWELDLDIDSSKLNPMINIMASVAAANNPLVKDK</sequence>
<dbReference type="EMBL" id="WRXO01000017">
    <property type="protein sequence ID" value="MVT45185.1"/>
    <property type="molecule type" value="Genomic_DNA"/>
</dbReference>
<organism evidence="2 3">
    <name type="scientific">Chitinophaga oryziterrae</name>
    <dbReference type="NCBI Taxonomy" id="1031224"/>
    <lineage>
        <taxon>Bacteria</taxon>
        <taxon>Pseudomonadati</taxon>
        <taxon>Bacteroidota</taxon>
        <taxon>Chitinophagia</taxon>
        <taxon>Chitinophagales</taxon>
        <taxon>Chitinophagaceae</taxon>
        <taxon>Chitinophaga</taxon>
    </lineage>
</organism>
<dbReference type="RefSeq" id="WP_157303970.1">
    <property type="nucleotide sequence ID" value="NZ_BAAAZB010000027.1"/>
</dbReference>
<dbReference type="Proteomes" id="UP000468388">
    <property type="component" value="Unassembled WGS sequence"/>
</dbReference>
<reference evidence="2 3" key="1">
    <citation type="submission" date="2019-12" db="EMBL/GenBank/DDBJ databases">
        <title>The draft genomic sequence of strain Chitinophaga oryziterrae JCM 16595.</title>
        <authorList>
            <person name="Zhang X."/>
        </authorList>
    </citation>
    <scope>NUCLEOTIDE SEQUENCE [LARGE SCALE GENOMIC DNA]</scope>
    <source>
        <strain evidence="2 3">JCM 16595</strain>
    </source>
</reference>
<name>A0A6N8JIX5_9BACT</name>
<proteinExistence type="predicted"/>
<feature type="region of interest" description="Disordered" evidence="1">
    <location>
        <begin position="1"/>
        <end position="42"/>
    </location>
</feature>
<gene>
    <name evidence="2" type="ORF">GO495_31645</name>
</gene>
<keyword evidence="3" id="KW-1185">Reference proteome</keyword>
<evidence type="ECO:0000313" key="2">
    <source>
        <dbReference type="EMBL" id="MVT45185.1"/>
    </source>
</evidence>
<comment type="caution">
    <text evidence="2">The sequence shown here is derived from an EMBL/GenBank/DDBJ whole genome shotgun (WGS) entry which is preliminary data.</text>
</comment>
<accession>A0A6N8JIX5</accession>
<protein>
    <submittedName>
        <fullName evidence="2">Uncharacterized protein</fullName>
    </submittedName>
</protein>
<dbReference type="AlphaFoldDB" id="A0A6N8JIX5"/>
<feature type="region of interest" description="Disordered" evidence="1">
    <location>
        <begin position="155"/>
        <end position="205"/>
    </location>
</feature>
<feature type="compositionally biased region" description="Acidic residues" evidence="1">
    <location>
        <begin position="158"/>
        <end position="172"/>
    </location>
</feature>
<evidence type="ECO:0000313" key="3">
    <source>
        <dbReference type="Proteomes" id="UP000468388"/>
    </source>
</evidence>
<feature type="compositionally biased region" description="Basic and acidic residues" evidence="1">
    <location>
        <begin position="173"/>
        <end position="203"/>
    </location>
</feature>
<feature type="compositionally biased region" description="Low complexity" evidence="1">
    <location>
        <begin position="13"/>
        <end position="25"/>
    </location>
</feature>